<sequence>MVASSPQPAPLCFTELYAQIQQWVVACADQDEDAERGKRLDELFADHTLALRNLVAKSVLALSNHVDQHARESPPARIYFRESRGSPEQNQQKSLAPGVHAYVVEITNAFNLKYQEATTLLFDFLAFAYAPQLDLLRGKVHRHLRQTVDHLDTNELAALAPMFKLAEWQELDTIFGFKCLALICTTAREESTNSAAVVACRQFLSKNERIATDASEALRSVSWSKSAAEVRSAGPGGLSRTGVAQFLFEFAVELLRSSECSGNDLVSFMRAALTYDQTAMHSSAEPDGSAFGLVFDLVVAACLINAMNLDQLVSAADLASRSDLTEEPDQSTISSDSTLLTPEMQQQLRLSVFEEEHIAQINSLLDEHEQESGPQKSGLFGSLLLAWASYLRACAIVLPAGTKDTISRAQRYLEIAIDECNVFEWLDRSLNHLSQLGGLFLAVSCSREVCAAFAGLVCLFADTHPLLDLFRGARLVRLPVFCSVVGQVMKVDAAACQLMWSRETRLSMRMRGLNALLRYGILVFPHNALPLLKLLAGIAADSLTAQVAQELLRTGLTTLTTVAPSPPDIFLDSAVPEDEPAFAGAMESDINFREAVNLLGGLCESEVQQRVLLKQTYRVFSTGIVPGATANEKDVWIMRGSAGMAAAAGDVDLIIWHSVWNGWMIVLAILHEWDNVVSSLIATGFNHASVDPSWVVASLDLVARVAHEIASSQQSTSGFVCDVDDELILRLIVSTLAVRESESESLGIPLILEKLFAALNKLFDLGSRLRKERILRRIFGSDLTWRDHVLPDLLARGWKDNTLHQVTLLLSMVRSYKDMVRDSFANKSDNESAHADPIVRGTLTFTLGSALPWWLRLLDNLHFKQQQHGLRGTFATGFHSSGQSPPQNIWDVPHVAFELLDGFRSYSSVLDHSHVLALCLHHTLHAFHTGGGILVSLPSLSFVGCLFALLRFWRNALRWIYTGLVFGTISQQRANVALSYLQQSSVVCPVLAQMCAGLGRGFLAVKTQHAAGAEHDDLQFLRSASAECLTLLCKIFAFGSEIAIGPGQSSYGVGDSVNSMMLISISPHSQEDFMMEQMTRGLILVLENDSERCESAPLLEFLDASVATDQSAIMRALIHPKLLQVMGTHVEPQHGLKVEEMYDGSILKAVFVRANVIVSAFETMNQEELVRAHRRVARLLAELGGIMTLVRSVWDRLGPIWLSGLWDACGVRALLARALEILSSFACHVAGSSSPATLHADSLDLNEPALLVAELAHDVMFLLCDCVAAGSFYVNSSEALTSSTQEPNASDARSAWRRICKWLEASEPSAAGSWRHLLDFLAESLASELKLKDAFQRGLVDEIEDIERGGSVLGLLEADSQLRSTVEIFLSGSDRNDTVGAEVSAPLDLAAGESDLQSFFASRPFLFCDRRTLVHIRRLMTVEGKRKHGSGVREGTNGLPLPLMLGPMFFRIRLQSFASCSTMFRVFVTAMACFDPKEGGLKRGLMVRLDCSPPRPALPSRLAIEVPAFSLGDSGAPAATKCASPTSAWLRIMALRCIHLVSEFSGGIEHIVHASNALNEWLELAHLLLMSSRDVDDNIIGADARFPRSASQLSVPLRQASRTTTELCRWMSERRRVGAIDSAVGRPELSTLEKLVVLIGALVNRGAIDTEARHAVSLALFATIHELEGRYMDENVSMVGHRGQMDQHDAIRARALDILSVLSLLGTNSGHVSGSEVDLKAQSEIEKQEADRTRNLAATVALTADVMLHVVRLMTKADKTVFTCNEEDESRKLLLSALGCLERLFAGDAESNTVGRRAGLHLVLDFLSRTGDCVLVFPKLAQGGGVYDADTMERSIWLDIWWMYLRITTDALLSVGEGNIHRLSHGVAESCFRMGTTLCDCTDVFILQPQFSLRALTLAQIQNAEHASAFCWALVSCFGTNETGAKLRRMTNNVNLTESAGVFDRIGSCMVGLVYQTYRLLRAEPLERWVRPVSALEIQSALQDEAGLEAASDVDFADGTRSTGYRDGASANRFAQQASPLPASVVAPKFGVSANARLGNAGETLLVRSERTSEFRTPQSALRRALVPPSPAMPPTPASLASKSTPTTGHNGSSIGDGNLEASLDDDEELSEPQQSFGEFLSLSTLRCLRNALVTLRRLRVGSVGDTMTSAGNAISRSGGSTFFDTNSLSLSGAPTIGLLVAILLYAVHELNLQRTSMCSREKARVVRDIAECAAYLVASSVHAAIREDSPPPRSVRDEMRKRLITIHRHLISSPLFNAGMYRSSSFIGSAEFRRFVFEQL</sequence>
<comment type="caution">
    <text evidence="2">The sequence shown here is derived from an EMBL/GenBank/DDBJ whole genome shotgun (WGS) entry which is preliminary data.</text>
</comment>
<evidence type="ECO:0000313" key="2">
    <source>
        <dbReference type="EMBL" id="KAA8491743.1"/>
    </source>
</evidence>
<proteinExistence type="predicted"/>
<feature type="compositionally biased region" description="Pro residues" evidence="1">
    <location>
        <begin position="2068"/>
        <end position="2077"/>
    </location>
</feature>
<evidence type="ECO:0000313" key="3">
    <source>
        <dbReference type="Proteomes" id="UP000324585"/>
    </source>
</evidence>
<protein>
    <submittedName>
        <fullName evidence="2">Uncharacterized protein</fullName>
    </submittedName>
</protein>
<feature type="region of interest" description="Disordered" evidence="1">
    <location>
        <begin position="2049"/>
        <end position="2111"/>
    </location>
</feature>
<reference evidence="3" key="1">
    <citation type="journal article" date="2019" name="Nat. Commun.">
        <title>Expansion of phycobilisome linker gene families in mesophilic red algae.</title>
        <authorList>
            <person name="Lee J."/>
            <person name="Kim D."/>
            <person name="Bhattacharya D."/>
            <person name="Yoon H.S."/>
        </authorList>
    </citation>
    <scope>NUCLEOTIDE SEQUENCE [LARGE SCALE GENOMIC DNA]</scope>
    <source>
        <strain evidence="3">CCMP 1328</strain>
    </source>
</reference>
<dbReference type="Proteomes" id="UP000324585">
    <property type="component" value="Unassembled WGS sequence"/>
</dbReference>
<dbReference type="EMBL" id="VRMN01000011">
    <property type="protein sequence ID" value="KAA8491743.1"/>
    <property type="molecule type" value="Genomic_DNA"/>
</dbReference>
<name>A0A5J4YM55_PORPP</name>
<organism evidence="2 3">
    <name type="scientific">Porphyridium purpureum</name>
    <name type="common">Red alga</name>
    <name type="synonym">Porphyridium cruentum</name>
    <dbReference type="NCBI Taxonomy" id="35688"/>
    <lineage>
        <taxon>Eukaryota</taxon>
        <taxon>Rhodophyta</taxon>
        <taxon>Bangiophyceae</taxon>
        <taxon>Porphyridiales</taxon>
        <taxon>Porphyridiaceae</taxon>
        <taxon>Porphyridium</taxon>
    </lineage>
</organism>
<feature type="compositionally biased region" description="Polar residues" evidence="1">
    <location>
        <begin position="2083"/>
        <end position="2096"/>
    </location>
</feature>
<accession>A0A5J4YM55</accession>
<evidence type="ECO:0000256" key="1">
    <source>
        <dbReference type="SAM" id="MobiDB-lite"/>
    </source>
</evidence>
<gene>
    <name evidence="2" type="ORF">FVE85_8225</name>
</gene>
<keyword evidence="3" id="KW-1185">Reference proteome</keyword>